<comment type="similarity">
    <text evidence="2">Belongs to the acyl-CoA dehydrogenase family.</text>
</comment>
<dbReference type="InterPro" id="IPR009100">
    <property type="entry name" value="AcylCoA_DH/oxidase_NM_dom_sf"/>
</dbReference>
<evidence type="ECO:0000256" key="4">
    <source>
        <dbReference type="ARBA" id="ARBA00022827"/>
    </source>
</evidence>
<evidence type="ECO:0000259" key="6">
    <source>
        <dbReference type="Pfam" id="PF02771"/>
    </source>
</evidence>
<evidence type="ECO:0000256" key="1">
    <source>
        <dbReference type="ARBA" id="ARBA00001974"/>
    </source>
</evidence>
<dbReference type="InterPro" id="IPR009075">
    <property type="entry name" value="AcylCo_DH/oxidase_C"/>
</dbReference>
<dbReference type="InterPro" id="IPR046373">
    <property type="entry name" value="Acyl-CoA_Oxase/DH_mid-dom_sf"/>
</dbReference>
<dbReference type="PANTHER" id="PTHR43884">
    <property type="entry name" value="ACYL-COA DEHYDROGENASE"/>
    <property type="match status" value="1"/>
</dbReference>
<gene>
    <name evidence="7" type="ORF">CAUJ_LOCUS15360</name>
</gene>
<feature type="domain" description="Acyl-CoA dehydrogenase/oxidase C-terminal" evidence="5">
    <location>
        <begin position="341"/>
        <end position="470"/>
    </location>
</feature>
<dbReference type="InterPro" id="IPR013786">
    <property type="entry name" value="AcylCoA_DH/ox_N"/>
</dbReference>
<evidence type="ECO:0000313" key="8">
    <source>
        <dbReference type="Proteomes" id="UP000835052"/>
    </source>
</evidence>
<dbReference type="GO" id="GO:0050660">
    <property type="term" value="F:flavin adenine dinucleotide binding"/>
    <property type="evidence" value="ECO:0007669"/>
    <property type="project" value="InterPro"/>
</dbReference>
<dbReference type="Gene3D" id="1.10.540.10">
    <property type="entry name" value="Acyl-CoA dehydrogenase/oxidase, N-terminal domain"/>
    <property type="match status" value="1"/>
</dbReference>
<comment type="cofactor">
    <cofactor evidence="1">
        <name>FAD</name>
        <dbReference type="ChEBI" id="CHEBI:57692"/>
    </cofactor>
</comment>
<dbReference type="Gene3D" id="1.20.140.10">
    <property type="entry name" value="Butyryl-CoA Dehydrogenase, subunit A, domain 3"/>
    <property type="match status" value="2"/>
</dbReference>
<dbReference type="OrthoDB" id="354at2759"/>
<dbReference type="EMBL" id="CAJGYM010000177">
    <property type="protein sequence ID" value="CAD6199457.1"/>
    <property type="molecule type" value="Genomic_DNA"/>
</dbReference>
<dbReference type="GO" id="GO:0003995">
    <property type="term" value="F:acyl-CoA dehydrogenase activity"/>
    <property type="evidence" value="ECO:0007669"/>
    <property type="project" value="TreeGrafter"/>
</dbReference>
<dbReference type="Pfam" id="PF00441">
    <property type="entry name" value="Acyl-CoA_dh_1"/>
    <property type="match status" value="1"/>
</dbReference>
<organism evidence="7 8">
    <name type="scientific">Caenorhabditis auriculariae</name>
    <dbReference type="NCBI Taxonomy" id="2777116"/>
    <lineage>
        <taxon>Eukaryota</taxon>
        <taxon>Metazoa</taxon>
        <taxon>Ecdysozoa</taxon>
        <taxon>Nematoda</taxon>
        <taxon>Chromadorea</taxon>
        <taxon>Rhabditida</taxon>
        <taxon>Rhabditina</taxon>
        <taxon>Rhabditomorpha</taxon>
        <taxon>Rhabditoidea</taxon>
        <taxon>Rhabditidae</taxon>
        <taxon>Peloderinae</taxon>
        <taxon>Caenorhabditis</taxon>
    </lineage>
</organism>
<dbReference type="InterPro" id="IPR037069">
    <property type="entry name" value="AcylCoA_DH/ox_N_sf"/>
</dbReference>
<dbReference type="Pfam" id="PF02771">
    <property type="entry name" value="Acyl-CoA_dh_N"/>
    <property type="match status" value="1"/>
</dbReference>
<feature type="domain" description="Acyl-CoA dehydrogenase/oxidase N-terminal" evidence="6">
    <location>
        <begin position="136"/>
        <end position="227"/>
    </location>
</feature>
<protein>
    <submittedName>
        <fullName evidence="7">Uncharacterized protein</fullName>
    </submittedName>
</protein>
<name>A0A8S1HY71_9PELO</name>
<dbReference type="InterPro" id="IPR036250">
    <property type="entry name" value="AcylCo_DH-like_C"/>
</dbReference>
<comment type="caution">
    <text evidence="7">The sequence shown here is derived from an EMBL/GenBank/DDBJ whole genome shotgun (WGS) entry which is preliminary data.</text>
</comment>
<keyword evidence="3" id="KW-0285">Flavoprotein</keyword>
<keyword evidence="4" id="KW-0274">FAD</keyword>
<dbReference type="AlphaFoldDB" id="A0A8S1HY71"/>
<evidence type="ECO:0000256" key="2">
    <source>
        <dbReference type="ARBA" id="ARBA00009347"/>
    </source>
</evidence>
<proteinExistence type="inferred from homology"/>
<dbReference type="Proteomes" id="UP000835052">
    <property type="component" value="Unassembled WGS sequence"/>
</dbReference>
<dbReference type="PANTHER" id="PTHR43884:SF9">
    <property type="entry name" value="COMPLEX I ASSEMBLY FACTOR ACAD9, MITOCHONDRIAL"/>
    <property type="match status" value="1"/>
</dbReference>
<keyword evidence="8" id="KW-1185">Reference proteome</keyword>
<evidence type="ECO:0000256" key="3">
    <source>
        <dbReference type="ARBA" id="ARBA00022630"/>
    </source>
</evidence>
<dbReference type="Gene3D" id="2.40.110.10">
    <property type="entry name" value="Butyryl-CoA Dehydrogenase, subunit A, domain 2"/>
    <property type="match status" value="1"/>
</dbReference>
<dbReference type="SUPFAM" id="SSF56645">
    <property type="entry name" value="Acyl-CoA dehydrogenase NM domain-like"/>
    <property type="match status" value="1"/>
</dbReference>
<reference evidence="7" key="1">
    <citation type="submission" date="2020-10" db="EMBL/GenBank/DDBJ databases">
        <authorList>
            <person name="Kikuchi T."/>
        </authorList>
    </citation>
    <scope>NUCLEOTIDE SEQUENCE</scope>
    <source>
        <strain evidence="7">NKZ352</strain>
    </source>
</reference>
<sequence>MLSEDLRAGLPFFCWIWHASVQVLRQCAERGEYDSGLSDFTVLSKLVHARSRVQAQSLSSEAAKEKDLEDVSQKSGRFSIKTLDTAVPVERRSLSRGLAMNKFEKDFMIFPEYTDTDDVRNIEGFVEILRKSLDLSVDPKELEKEECLTTEVLETLQSNAAFALAVPKEFGGCGMVNKDTMKVFEELSKDWNIFANVWVPHVVGNLITIYGTEQQKEEFLPKIAQGKLRPAIALFKDVSASSCSVTQGTSGQSLISAEGVKVMGVHNANFFVVFGTSQNRSTNQEESSCYLVDVTALDEVSKLKFVRDTTLGLKAVDVGRVNITTQVKEGQVLGGVGNGKEIGSELIGSGRMPLAASAVGLAKRILRDVAVLCNKTPSRVAANSSLAEDSRAQRIVTNLALQVYGLESAVYYLAGMIDEGMTVVVDIENALISFLTRNLLESVVSVLLELGGVVSSDTSFPFEKLIRDISTLLSLVEDGADVEKIALATVATWTTSTGHQRITSTLKRFLKQESENEALRNPGLTHYIAEHAHPSLQKACQDLEFSMSRINAVMSKMVGSKGKNIEQDYGSLEALVTVLKNNFVMVSTISRASRSYSIGLRNSDIELAWATMICSRLSRMTWFELDALSDLFGLVKLNPSLLAAGRAVFDLGGYVIESPLERNW</sequence>
<evidence type="ECO:0000313" key="7">
    <source>
        <dbReference type="EMBL" id="CAD6199457.1"/>
    </source>
</evidence>
<evidence type="ECO:0000259" key="5">
    <source>
        <dbReference type="Pfam" id="PF00441"/>
    </source>
</evidence>
<accession>A0A8S1HY71</accession>
<dbReference type="SUPFAM" id="SSF47203">
    <property type="entry name" value="Acyl-CoA dehydrogenase C-terminal domain-like"/>
    <property type="match status" value="1"/>
</dbReference>